<organism evidence="1 2">
    <name type="scientific">Vitis vinifera</name>
    <name type="common">Grape</name>
    <dbReference type="NCBI Taxonomy" id="29760"/>
    <lineage>
        <taxon>Eukaryota</taxon>
        <taxon>Viridiplantae</taxon>
        <taxon>Streptophyta</taxon>
        <taxon>Embryophyta</taxon>
        <taxon>Tracheophyta</taxon>
        <taxon>Spermatophyta</taxon>
        <taxon>Magnoliopsida</taxon>
        <taxon>eudicotyledons</taxon>
        <taxon>Gunneridae</taxon>
        <taxon>Pentapetalae</taxon>
        <taxon>rosids</taxon>
        <taxon>Vitales</taxon>
        <taxon>Vitaceae</taxon>
        <taxon>Viteae</taxon>
        <taxon>Vitis</taxon>
    </lineage>
</organism>
<protein>
    <submittedName>
        <fullName evidence="1">Uncharacterized protein</fullName>
    </submittedName>
</protein>
<evidence type="ECO:0000313" key="1">
    <source>
        <dbReference type="EMBL" id="RVW63058.1"/>
    </source>
</evidence>
<evidence type="ECO:0000313" key="2">
    <source>
        <dbReference type="Proteomes" id="UP000288805"/>
    </source>
</evidence>
<dbReference type="AlphaFoldDB" id="A0A438FT01"/>
<gene>
    <name evidence="1" type="ORF">CK203_063241</name>
</gene>
<reference evidence="1 2" key="1">
    <citation type="journal article" date="2018" name="PLoS Genet.">
        <title>Population sequencing reveals clonal diversity and ancestral inbreeding in the grapevine cultivar Chardonnay.</title>
        <authorList>
            <person name="Roach M.J."/>
            <person name="Johnson D.L."/>
            <person name="Bohlmann J."/>
            <person name="van Vuuren H.J."/>
            <person name="Jones S.J."/>
            <person name="Pretorius I.S."/>
            <person name="Schmidt S.A."/>
            <person name="Borneman A.R."/>
        </authorList>
    </citation>
    <scope>NUCLEOTIDE SEQUENCE [LARGE SCALE GENOMIC DNA]</scope>
    <source>
        <strain evidence="2">cv. Chardonnay</strain>
        <tissue evidence="1">Leaf</tissue>
    </source>
</reference>
<comment type="caution">
    <text evidence="1">The sequence shown here is derived from an EMBL/GenBank/DDBJ whole genome shotgun (WGS) entry which is preliminary data.</text>
</comment>
<dbReference type="Proteomes" id="UP000288805">
    <property type="component" value="Unassembled WGS sequence"/>
</dbReference>
<dbReference type="EMBL" id="QGNW01000751">
    <property type="protein sequence ID" value="RVW63058.1"/>
    <property type="molecule type" value="Genomic_DNA"/>
</dbReference>
<accession>A0A438FT01</accession>
<sequence length="81" mass="9469">MFISERDKLGYINDDLPQPAPTNPLFRRWKTENVVVKDWLINIMDSFLVSTFILYPIAKEVWNAIVVTFFDGSDIAQVYEL</sequence>
<dbReference type="PANTHER" id="PTHR37610:SF38">
    <property type="entry name" value="RETROTRANSPOSON COPIA-LIKE N-TERMINAL DOMAIN-CONTAINING PROTEIN"/>
    <property type="match status" value="1"/>
</dbReference>
<name>A0A438FT01_VITVI</name>
<dbReference type="PANTHER" id="PTHR37610">
    <property type="entry name" value="CCHC-TYPE DOMAIN-CONTAINING PROTEIN"/>
    <property type="match status" value="1"/>
</dbReference>
<proteinExistence type="predicted"/>